<dbReference type="Proteomes" id="UP000297609">
    <property type="component" value="Unassembled WGS sequence"/>
</dbReference>
<dbReference type="EMBL" id="RQGG01000003">
    <property type="protein sequence ID" value="TGL57024.1"/>
    <property type="molecule type" value="Genomic_DNA"/>
</dbReference>
<dbReference type="AlphaFoldDB" id="A0A4R9JVL8"/>
<comment type="caution">
    <text evidence="2">The sequence shown here is derived from an EMBL/GenBank/DDBJ whole genome shotgun (WGS) entry which is preliminary data.</text>
</comment>
<sequence>MAFPNKTLYQTEFSERMRTFLLLSGIQSEYEISNTLSHFFQNTNLSYGWEMDWSLWMDYVKAKKISNESPLPFPDRAWQFGSMVPKDSEWKTDPIKSKESIISSFKPIFILVSIFIWSALYYLIIFRLL</sequence>
<keyword evidence="3" id="KW-1185">Reference proteome</keyword>
<keyword evidence="1" id="KW-0472">Membrane</keyword>
<evidence type="ECO:0000256" key="1">
    <source>
        <dbReference type="SAM" id="Phobius"/>
    </source>
</evidence>
<protein>
    <submittedName>
        <fullName evidence="2">Uncharacterized protein</fullName>
    </submittedName>
</protein>
<reference evidence="2" key="1">
    <citation type="journal article" date="2019" name="PLoS Negl. Trop. Dis.">
        <title>Revisiting the worldwide diversity of Leptospira species in the environment.</title>
        <authorList>
            <person name="Vincent A.T."/>
            <person name="Schiettekatte O."/>
            <person name="Bourhy P."/>
            <person name="Veyrier F.J."/>
            <person name="Picardeau M."/>
        </authorList>
    </citation>
    <scope>NUCLEOTIDE SEQUENCE [LARGE SCALE GENOMIC DNA]</scope>
    <source>
        <strain evidence="2">201702454</strain>
    </source>
</reference>
<proteinExistence type="predicted"/>
<accession>A0A4R9JVL8</accession>
<dbReference type="RefSeq" id="WP_135617174.1">
    <property type="nucleotide sequence ID" value="NZ_RQGG01000003.1"/>
</dbReference>
<organism evidence="2 3">
    <name type="scientific">Leptospira kemamanensis</name>
    <dbReference type="NCBI Taxonomy" id="2484942"/>
    <lineage>
        <taxon>Bacteria</taxon>
        <taxon>Pseudomonadati</taxon>
        <taxon>Spirochaetota</taxon>
        <taxon>Spirochaetia</taxon>
        <taxon>Leptospirales</taxon>
        <taxon>Leptospiraceae</taxon>
        <taxon>Leptospira</taxon>
    </lineage>
</organism>
<keyword evidence="1" id="KW-0812">Transmembrane</keyword>
<evidence type="ECO:0000313" key="2">
    <source>
        <dbReference type="EMBL" id="TGL57024.1"/>
    </source>
</evidence>
<gene>
    <name evidence="2" type="ORF">EHQ59_00220</name>
</gene>
<name>A0A4R9JVL8_9LEPT</name>
<feature type="transmembrane region" description="Helical" evidence="1">
    <location>
        <begin position="108"/>
        <end position="128"/>
    </location>
</feature>
<evidence type="ECO:0000313" key="3">
    <source>
        <dbReference type="Proteomes" id="UP000297609"/>
    </source>
</evidence>
<dbReference type="OrthoDB" id="337141at2"/>
<keyword evidence="1" id="KW-1133">Transmembrane helix</keyword>